<evidence type="ECO:0000256" key="1">
    <source>
        <dbReference type="SAM" id="MobiDB-lite"/>
    </source>
</evidence>
<dbReference type="Proteomes" id="UP000239210">
    <property type="component" value="Unassembled WGS sequence"/>
</dbReference>
<dbReference type="RefSeq" id="WP_106278008.1">
    <property type="nucleotide sequence ID" value="NZ_PVTG01000009.1"/>
</dbReference>
<organism evidence="2 3">
    <name type="scientific">Geodermatophilus tzadiensis</name>
    <dbReference type="NCBI Taxonomy" id="1137988"/>
    <lineage>
        <taxon>Bacteria</taxon>
        <taxon>Bacillati</taxon>
        <taxon>Actinomycetota</taxon>
        <taxon>Actinomycetes</taxon>
        <taxon>Geodermatophilales</taxon>
        <taxon>Geodermatophilaceae</taxon>
        <taxon>Geodermatophilus</taxon>
    </lineage>
</organism>
<reference evidence="2 3" key="1">
    <citation type="submission" date="2018-03" db="EMBL/GenBank/DDBJ databases">
        <title>Genomic Encyclopedia of Archaeal and Bacterial Type Strains, Phase II (KMG-II): from individual species to whole genera.</title>
        <authorList>
            <person name="Goeker M."/>
        </authorList>
    </citation>
    <scope>NUCLEOTIDE SEQUENCE [LARGE SCALE GENOMIC DNA]</scope>
    <source>
        <strain evidence="2 3">DSM 45416</strain>
    </source>
</reference>
<protein>
    <submittedName>
        <fullName evidence="2">Uncharacterized protein</fullName>
    </submittedName>
</protein>
<gene>
    <name evidence="2" type="ORF">LY71_1098</name>
</gene>
<evidence type="ECO:0000313" key="2">
    <source>
        <dbReference type="EMBL" id="PRY48371.1"/>
    </source>
</evidence>
<sequence length="128" mass="13075">MSELNLPRAADEETPAANVAAASREDDDARVMYAVVDANGTLARGRRAVSAARLGTGTYEVVFRRDVRRSAYVATIGLSGAAGASLPGEITVVGRAGNDRGVFVTTHSSGGAAADLGFHLAVLGADDD</sequence>
<name>A0A2T0TRT6_9ACTN</name>
<dbReference type="OrthoDB" id="4293577at2"/>
<comment type="caution">
    <text evidence="2">The sequence shown here is derived from an EMBL/GenBank/DDBJ whole genome shotgun (WGS) entry which is preliminary data.</text>
</comment>
<keyword evidence="3" id="KW-1185">Reference proteome</keyword>
<feature type="region of interest" description="Disordered" evidence="1">
    <location>
        <begin position="1"/>
        <end position="24"/>
    </location>
</feature>
<proteinExistence type="predicted"/>
<evidence type="ECO:0000313" key="3">
    <source>
        <dbReference type="Proteomes" id="UP000239210"/>
    </source>
</evidence>
<dbReference type="AlphaFoldDB" id="A0A2T0TRT6"/>
<dbReference type="EMBL" id="PVTG01000009">
    <property type="protein sequence ID" value="PRY48371.1"/>
    <property type="molecule type" value="Genomic_DNA"/>
</dbReference>
<accession>A0A2T0TRT6</accession>